<reference evidence="2 3" key="1">
    <citation type="submission" date="2016-10" db="EMBL/GenBank/DDBJ databases">
        <authorList>
            <person name="de Groot N.N."/>
        </authorList>
    </citation>
    <scope>NUCLEOTIDE SEQUENCE [LARGE SCALE GENOMIC DNA]</scope>
    <source>
        <strain>J11</strain>
        <strain evidence="3">PG 39</strain>
    </source>
</reference>
<feature type="compositionally biased region" description="Basic and acidic residues" evidence="1">
    <location>
        <begin position="31"/>
        <end position="58"/>
    </location>
</feature>
<keyword evidence="3" id="KW-1185">Reference proteome</keyword>
<dbReference type="AlphaFoldDB" id="A0A1I2TJP5"/>
<protein>
    <submittedName>
        <fullName evidence="2">Uncharacterized protein</fullName>
    </submittedName>
</protein>
<evidence type="ECO:0000313" key="2">
    <source>
        <dbReference type="EMBL" id="SFG62571.1"/>
    </source>
</evidence>
<accession>A0A1I2TJP5</accession>
<dbReference type="EMBL" id="FOPJ01000008">
    <property type="protein sequence ID" value="SFG62571.1"/>
    <property type="molecule type" value="Genomic_DNA"/>
</dbReference>
<sequence>MHPVAERRILDSDELASLRKGVPRCTVGRRRFAEPGDEEHSPDGEQDGHRNGGRRVFEEPDFELSASDQKYIMHGGLRGVW</sequence>
<feature type="region of interest" description="Disordered" evidence="1">
    <location>
        <begin position="27"/>
        <end position="61"/>
    </location>
</feature>
<evidence type="ECO:0000313" key="3">
    <source>
        <dbReference type="Proteomes" id="UP000199065"/>
    </source>
</evidence>
<proteinExistence type="predicted"/>
<evidence type="ECO:0000256" key="1">
    <source>
        <dbReference type="SAM" id="MobiDB-lite"/>
    </source>
</evidence>
<organism evidence="2 3">
    <name type="scientific">Corynebacterium spheniscorum</name>
    <dbReference type="NCBI Taxonomy" id="185761"/>
    <lineage>
        <taxon>Bacteria</taxon>
        <taxon>Bacillati</taxon>
        <taxon>Actinomycetota</taxon>
        <taxon>Actinomycetes</taxon>
        <taxon>Mycobacteriales</taxon>
        <taxon>Corynebacteriaceae</taxon>
        <taxon>Corynebacterium</taxon>
    </lineage>
</organism>
<name>A0A1I2TJP5_9CORY</name>
<gene>
    <name evidence="2" type="ORF">SAMN05660282_01417</name>
</gene>
<dbReference type="STRING" id="185761.SAMN05660282_01417"/>
<dbReference type="Proteomes" id="UP000199065">
    <property type="component" value="Unassembled WGS sequence"/>
</dbReference>